<reference evidence="2 3" key="1">
    <citation type="submission" date="2024-06" db="EMBL/GenBank/DDBJ databases">
        <title>Genomic Encyclopedia of Type Strains, Phase IV (KMG-IV): sequencing the most valuable type-strain genomes for metagenomic binning, comparative biology and taxonomic classification.</title>
        <authorList>
            <person name="Goeker M."/>
        </authorList>
    </citation>
    <scope>NUCLEOTIDE SEQUENCE [LARGE SCALE GENOMIC DNA]</scope>
    <source>
        <strain evidence="2 3">DSM 29846</strain>
    </source>
</reference>
<dbReference type="Gene3D" id="3.40.50.2000">
    <property type="entry name" value="Glycogen Phosphorylase B"/>
    <property type="match status" value="1"/>
</dbReference>
<sequence length="771" mass="87643">MSTRPRRAMWLMNHGTLRKFEVPLLESLGYEVFLPKVFPYDEGNLSASIDYSRDAGLSIPSEDLEILNRHDFYSGLSPEVAEIANRHFDIAFFGFFPTQLAALVRQFKNVCVMRPFGLANGVTYTDVTVASLKYFFLDELQKNKSRFWFGQAYDHLAEIETGVYLEKAITLPLGLDDARVTDEWTGEDAKVLFVCPRIGSSPYFNYIYRNFLRTFGEYPYVIGGAQPIDVPDPNVTGMLPRDDYDRMMRRTRVMFYHSQEMRHLHYHPLEAVRLGMPLVFMAGGMLDLLGGAKLPGRCKTEAEAKKKIKAILDGDKKLIAAIKAEQGVLLHSMSREFCEAGWRKEFPRIEASVERCRVQAVANNNRRKKVAVILPAAYRGGTLNMVKLLAKMLRRGSIEHGSPVDVVFGYPDNPIYSEADWRDLYAEDIETRPFKTVEIDGTDLSEIQACLGYESKSQSNRFTLHKDGTYDFLDCDFWLLGSDRYVHPIAPLRPYCVFAHDYLQRYYTPLMGNDYERGFIETARNGIAVLANTPHTIEDIVHYVGKPRAETILVPHVAELDQLDEESKKIKKGPYFIWTTNLGPHKNHLKTLKALNQYYASYDGKLDCHVTGVGSDQLDPDTKVDDSKLPDHVKDARAFIRRNPHLARRLNVLGDVSSSEYATQMRGAKFLLHNVIMDNGTLCAVEAAYVGTPTLSSDYPPMRYISERYSLNAEFFESSDPIALAKKLKEMEKIWLSKQATLPSVEHLKQFGWRDVSYDFFGSIKGILGAG</sequence>
<organism evidence="2 3">
    <name type="scientific">Mesorhizobium shonense</name>
    <dbReference type="NCBI Taxonomy" id="1209948"/>
    <lineage>
        <taxon>Bacteria</taxon>
        <taxon>Pseudomonadati</taxon>
        <taxon>Pseudomonadota</taxon>
        <taxon>Alphaproteobacteria</taxon>
        <taxon>Hyphomicrobiales</taxon>
        <taxon>Phyllobacteriaceae</taxon>
        <taxon>Mesorhizobium</taxon>
    </lineage>
</organism>
<accession>A0ABV2HL47</accession>
<protein>
    <submittedName>
        <fullName evidence="2">Glycosyltransferase involved in cell wall biosynthesis</fullName>
    </submittedName>
</protein>
<dbReference type="PANTHER" id="PTHR46401">
    <property type="entry name" value="GLYCOSYLTRANSFERASE WBBK-RELATED"/>
    <property type="match status" value="1"/>
</dbReference>
<evidence type="ECO:0000259" key="1">
    <source>
        <dbReference type="Pfam" id="PF00534"/>
    </source>
</evidence>
<keyword evidence="3" id="KW-1185">Reference proteome</keyword>
<feature type="domain" description="Glycosyl transferase family 1" evidence="1">
    <location>
        <begin position="564"/>
        <end position="734"/>
    </location>
</feature>
<gene>
    <name evidence="2" type="ORF">ABID26_000669</name>
</gene>
<proteinExistence type="predicted"/>
<dbReference type="SUPFAM" id="SSF53756">
    <property type="entry name" value="UDP-Glycosyltransferase/glycogen phosphorylase"/>
    <property type="match status" value="1"/>
</dbReference>
<dbReference type="EMBL" id="JBEPLM010000001">
    <property type="protein sequence ID" value="MET3591290.1"/>
    <property type="molecule type" value="Genomic_DNA"/>
</dbReference>
<dbReference type="PANTHER" id="PTHR46401:SF8">
    <property type="entry name" value="BLL6006 PROTEIN"/>
    <property type="match status" value="1"/>
</dbReference>
<evidence type="ECO:0000313" key="3">
    <source>
        <dbReference type="Proteomes" id="UP001549036"/>
    </source>
</evidence>
<dbReference type="Proteomes" id="UP001549036">
    <property type="component" value="Unassembled WGS sequence"/>
</dbReference>
<evidence type="ECO:0000313" key="2">
    <source>
        <dbReference type="EMBL" id="MET3591290.1"/>
    </source>
</evidence>
<dbReference type="RefSeq" id="WP_354413772.1">
    <property type="nucleotide sequence ID" value="NZ_JBEPLM010000001.1"/>
</dbReference>
<dbReference type="InterPro" id="IPR001296">
    <property type="entry name" value="Glyco_trans_1"/>
</dbReference>
<name>A0ABV2HL47_9HYPH</name>
<comment type="caution">
    <text evidence="2">The sequence shown here is derived from an EMBL/GenBank/DDBJ whole genome shotgun (WGS) entry which is preliminary data.</text>
</comment>
<dbReference type="Pfam" id="PF00534">
    <property type="entry name" value="Glycos_transf_1"/>
    <property type="match status" value="1"/>
</dbReference>